<dbReference type="InterPro" id="IPR025724">
    <property type="entry name" value="GAG-pre-integrase_dom"/>
</dbReference>
<dbReference type="SUPFAM" id="SSF53098">
    <property type="entry name" value="Ribonuclease H-like"/>
    <property type="match status" value="1"/>
</dbReference>
<dbReference type="InterPro" id="IPR012337">
    <property type="entry name" value="RNaseH-like_sf"/>
</dbReference>
<feature type="domain" description="Integrase catalytic" evidence="1">
    <location>
        <begin position="57"/>
        <end position="163"/>
    </location>
</feature>
<dbReference type="InterPro" id="IPR036397">
    <property type="entry name" value="RNaseH_sf"/>
</dbReference>
<dbReference type="InterPro" id="IPR039537">
    <property type="entry name" value="Retrotran_Ty1/copia-like"/>
</dbReference>
<keyword evidence="3" id="KW-1185">Reference proteome</keyword>
<evidence type="ECO:0000313" key="3">
    <source>
        <dbReference type="Proteomes" id="UP001054821"/>
    </source>
</evidence>
<dbReference type="Proteomes" id="UP001054821">
    <property type="component" value="Chromosome 4"/>
</dbReference>
<dbReference type="InterPro" id="IPR001584">
    <property type="entry name" value="Integrase_cat-core"/>
</dbReference>
<gene>
    <name evidence="2" type="ORF">L3X38_024890</name>
</gene>
<evidence type="ECO:0000259" key="1">
    <source>
        <dbReference type="PROSITE" id="PS50994"/>
    </source>
</evidence>
<dbReference type="GO" id="GO:0003676">
    <property type="term" value="F:nucleic acid binding"/>
    <property type="evidence" value="ECO:0007669"/>
    <property type="project" value="InterPro"/>
</dbReference>
<sequence length="163" mass="19010">MPTPKRPREELNLTQVWHLKLGYIGQDRIQKMVKQGFLESLGSVPMPTCKSCLQGKMPNLPFSGKWERVTELLKLIHTDVCGPLSTTLRGRFSYFVTFTNDYSRLGYVYLIKYKSEAFEKFKEFKNEVEKQTGKSIKILRSDREGEYLSTEFLEYLKKHGILS</sequence>
<dbReference type="PROSITE" id="PS50994">
    <property type="entry name" value="INTEGRASE"/>
    <property type="match status" value="1"/>
</dbReference>
<dbReference type="Pfam" id="PF00665">
    <property type="entry name" value="rve"/>
    <property type="match status" value="1"/>
</dbReference>
<dbReference type="AlphaFoldDB" id="A0AAD4W3D2"/>
<reference evidence="2 3" key="1">
    <citation type="journal article" date="2022" name="G3 (Bethesda)">
        <title>Whole-genome sequence and methylome profiling of the almond [Prunus dulcis (Mill.) D.A. Webb] cultivar 'Nonpareil'.</title>
        <authorList>
            <person name="D'Amico-Willman K.M."/>
            <person name="Ouma W.Z."/>
            <person name="Meulia T."/>
            <person name="Sideli G.M."/>
            <person name="Gradziel T.M."/>
            <person name="Fresnedo-Ramirez J."/>
        </authorList>
    </citation>
    <scope>NUCLEOTIDE SEQUENCE [LARGE SCALE GENOMIC DNA]</scope>
    <source>
        <strain evidence="2">Clone GOH B32 T37-40</strain>
    </source>
</reference>
<dbReference type="EMBL" id="JAJFAZ020000004">
    <property type="protein sequence ID" value="KAI5334757.1"/>
    <property type="molecule type" value="Genomic_DNA"/>
</dbReference>
<accession>A0AAD4W3D2</accession>
<dbReference type="PANTHER" id="PTHR42648">
    <property type="entry name" value="TRANSPOSASE, PUTATIVE-RELATED"/>
    <property type="match status" value="1"/>
</dbReference>
<evidence type="ECO:0000313" key="2">
    <source>
        <dbReference type="EMBL" id="KAI5334757.1"/>
    </source>
</evidence>
<comment type="caution">
    <text evidence="2">The sequence shown here is derived from an EMBL/GenBank/DDBJ whole genome shotgun (WGS) entry which is preliminary data.</text>
</comment>
<organism evidence="2 3">
    <name type="scientific">Prunus dulcis</name>
    <name type="common">Almond</name>
    <name type="synonym">Amygdalus dulcis</name>
    <dbReference type="NCBI Taxonomy" id="3755"/>
    <lineage>
        <taxon>Eukaryota</taxon>
        <taxon>Viridiplantae</taxon>
        <taxon>Streptophyta</taxon>
        <taxon>Embryophyta</taxon>
        <taxon>Tracheophyta</taxon>
        <taxon>Spermatophyta</taxon>
        <taxon>Magnoliopsida</taxon>
        <taxon>eudicotyledons</taxon>
        <taxon>Gunneridae</taxon>
        <taxon>Pentapetalae</taxon>
        <taxon>rosids</taxon>
        <taxon>fabids</taxon>
        <taxon>Rosales</taxon>
        <taxon>Rosaceae</taxon>
        <taxon>Amygdaloideae</taxon>
        <taxon>Amygdaleae</taxon>
        <taxon>Prunus</taxon>
    </lineage>
</organism>
<name>A0AAD4W3D2_PRUDU</name>
<dbReference type="PANTHER" id="PTHR42648:SF27">
    <property type="entry name" value="RNA-DIRECTED DNA POLYMERASE"/>
    <property type="match status" value="1"/>
</dbReference>
<dbReference type="Pfam" id="PF13976">
    <property type="entry name" value="gag_pre-integrs"/>
    <property type="match status" value="1"/>
</dbReference>
<dbReference type="Gene3D" id="3.30.420.10">
    <property type="entry name" value="Ribonuclease H-like superfamily/Ribonuclease H"/>
    <property type="match status" value="1"/>
</dbReference>
<proteinExistence type="predicted"/>
<dbReference type="GO" id="GO:0015074">
    <property type="term" value="P:DNA integration"/>
    <property type="evidence" value="ECO:0007669"/>
    <property type="project" value="InterPro"/>
</dbReference>
<protein>
    <recommendedName>
        <fullName evidence="1">Integrase catalytic domain-containing protein</fullName>
    </recommendedName>
</protein>